<dbReference type="InterPro" id="IPR003961">
    <property type="entry name" value="FN3_dom"/>
</dbReference>
<dbReference type="eggNOG" id="COG4733">
    <property type="taxonomic scope" value="Bacteria"/>
</dbReference>
<dbReference type="EMBL" id="CP001681">
    <property type="protein sequence ID" value="ACU05966.1"/>
    <property type="molecule type" value="Genomic_DNA"/>
</dbReference>
<dbReference type="OrthoDB" id="1495958at2"/>
<dbReference type="STRING" id="485917.Phep_3775"/>
<dbReference type="AlphaFoldDB" id="C6XUV8"/>
<dbReference type="HOGENOM" id="CLU_587737_0_0_10"/>
<dbReference type="InterPro" id="IPR013783">
    <property type="entry name" value="Ig-like_fold"/>
</dbReference>
<name>C6XUV8_PEDHD</name>
<feature type="domain" description="Fibronectin type-III" evidence="1">
    <location>
        <begin position="26"/>
        <end position="117"/>
    </location>
</feature>
<organism evidence="2 3">
    <name type="scientific">Pedobacter heparinus (strain ATCC 13125 / DSM 2366 / CIP 104194 / JCM 7457 / NBRC 12017 / NCIMB 9290 / NRRL B-14731 / HIM 762-3)</name>
    <dbReference type="NCBI Taxonomy" id="485917"/>
    <lineage>
        <taxon>Bacteria</taxon>
        <taxon>Pseudomonadati</taxon>
        <taxon>Bacteroidota</taxon>
        <taxon>Sphingobacteriia</taxon>
        <taxon>Sphingobacteriales</taxon>
        <taxon>Sphingobacteriaceae</taxon>
        <taxon>Pedobacter</taxon>
    </lineage>
</organism>
<reference evidence="2 3" key="1">
    <citation type="journal article" date="2009" name="Stand. Genomic Sci.">
        <title>Complete genome sequence of Pedobacter heparinus type strain (HIM 762-3).</title>
        <authorList>
            <person name="Han C."/>
            <person name="Spring S."/>
            <person name="Lapidus A."/>
            <person name="Del Rio T.G."/>
            <person name="Tice H."/>
            <person name="Copeland A."/>
            <person name="Cheng J.F."/>
            <person name="Lucas S."/>
            <person name="Chen F."/>
            <person name="Nolan M."/>
            <person name="Bruce D."/>
            <person name="Goodwin L."/>
            <person name="Pitluck S."/>
            <person name="Ivanova N."/>
            <person name="Mavromatis K."/>
            <person name="Mikhailova N."/>
            <person name="Pati A."/>
            <person name="Chen A."/>
            <person name="Palaniappan K."/>
            <person name="Land M."/>
            <person name="Hauser L."/>
            <person name="Chang Y.J."/>
            <person name="Jeffries C.C."/>
            <person name="Saunders E."/>
            <person name="Chertkov O."/>
            <person name="Brettin T."/>
            <person name="Goker M."/>
            <person name="Rohde M."/>
            <person name="Bristow J."/>
            <person name="Eisen J.A."/>
            <person name="Markowitz V."/>
            <person name="Hugenholtz P."/>
            <person name="Kyrpides N.C."/>
            <person name="Klenk H.P."/>
            <person name="Detter J.C."/>
        </authorList>
    </citation>
    <scope>NUCLEOTIDE SEQUENCE [LARGE SCALE GENOMIC DNA]</scope>
    <source>
        <strain evidence="3">ATCC 13125 / DSM 2366 / CIP 104194 / JCM 7457 / NBRC 12017 / NCIMB 9290 / NRRL B-14731 / HIM 762-3</strain>
    </source>
</reference>
<evidence type="ECO:0000259" key="1">
    <source>
        <dbReference type="PROSITE" id="PS50853"/>
    </source>
</evidence>
<accession>C6XUV8</accession>
<dbReference type="CDD" id="cd00063">
    <property type="entry name" value="FN3"/>
    <property type="match status" value="1"/>
</dbReference>
<keyword evidence="3" id="KW-1185">Reference proteome</keyword>
<dbReference type="PROSITE" id="PS50853">
    <property type="entry name" value="FN3"/>
    <property type="match status" value="1"/>
</dbReference>
<dbReference type="RefSeq" id="WP_015809575.1">
    <property type="nucleotide sequence ID" value="NC_013061.1"/>
</dbReference>
<gene>
    <name evidence="2" type="ordered locus">Phep_3775</name>
</gene>
<dbReference type="Proteomes" id="UP000000852">
    <property type="component" value="Chromosome"/>
</dbReference>
<protein>
    <recommendedName>
        <fullName evidence="1">Fibronectin type-III domain-containing protein</fullName>
    </recommendedName>
</protein>
<dbReference type="InterPro" id="IPR036116">
    <property type="entry name" value="FN3_sf"/>
</dbReference>
<evidence type="ECO:0000313" key="2">
    <source>
        <dbReference type="EMBL" id="ACU05966.1"/>
    </source>
</evidence>
<dbReference type="KEGG" id="phe:Phep_3775"/>
<sequence length="465" mass="50724">MLMISAVVSCKNQQDMDISDAHKQHIPENVQLLEYTSKSIVIAWDFIENASSYTVQLLADPNSDNPLFTYTTNKNDYFEFGNLNPRQSYYARVRANFPYSATSAWSFVTKNANKARIIPNYGIVEPDFEILYIKPVHTSNSTITAEWSFTDFAKMDTEIANSFNLSLYKNEACTDLEVSWTNVTGIFAASTASLPKPLRFTFSGLKNNTDYYLKVKDNASGILSSAAHFKTLSAQPVTTTNPSKSGDILLSQDFSNFVHGGDIVFSAGGYTVGTALGRANWQKASGANTEDVALGQTFCDLSGEFNIFDGGNVAREYTIGVGMEYWGKNGNTSTRPGYIKIGGSSAVGTLYSAPLSYTGTSTSVEVTFKAAVYSEGNSTFCEDVVVEVIQGADFSTKGAISNLAAITKKDSKKVSIVSSFQKFDEYTVVLNNVAPNSRIAFSSDPASIANNKTRFLLDDIIIKLK</sequence>
<dbReference type="Gene3D" id="2.60.40.10">
    <property type="entry name" value="Immunoglobulins"/>
    <property type="match status" value="1"/>
</dbReference>
<evidence type="ECO:0000313" key="3">
    <source>
        <dbReference type="Proteomes" id="UP000000852"/>
    </source>
</evidence>
<proteinExistence type="predicted"/>
<dbReference type="SUPFAM" id="SSF49265">
    <property type="entry name" value="Fibronectin type III"/>
    <property type="match status" value="1"/>
</dbReference>